<accession>A0ABW6IHD6</accession>
<comment type="caution">
    <text evidence="11">The sequence shown here is derived from an EMBL/GenBank/DDBJ whole genome shotgun (WGS) entry which is preliminary data.</text>
</comment>
<gene>
    <name evidence="8 11" type="primary">rnc</name>
    <name evidence="11" type="ORF">ACFVKH_13280</name>
</gene>
<dbReference type="SMART" id="SM00535">
    <property type="entry name" value="RIBOc"/>
    <property type="match status" value="1"/>
</dbReference>
<dbReference type="Gene3D" id="3.30.160.20">
    <property type="match status" value="1"/>
</dbReference>
<comment type="cofactor">
    <cofactor evidence="8">
        <name>Mg(2+)</name>
        <dbReference type="ChEBI" id="CHEBI:18420"/>
    </cofactor>
</comment>
<evidence type="ECO:0000256" key="4">
    <source>
        <dbReference type="ARBA" id="ARBA00022722"/>
    </source>
</evidence>
<feature type="domain" description="DRBM" evidence="9">
    <location>
        <begin position="153"/>
        <end position="222"/>
    </location>
</feature>
<evidence type="ECO:0000313" key="12">
    <source>
        <dbReference type="Proteomes" id="UP001600165"/>
    </source>
</evidence>
<reference evidence="11 12" key="1">
    <citation type="submission" date="2024-10" db="EMBL/GenBank/DDBJ databases">
        <authorList>
            <person name="Ratan Roy A."/>
            <person name="Morales Sandoval P.H."/>
            <person name="De Los Santos Villalobos S."/>
            <person name="Chakraborty S."/>
            <person name="Mukherjee J."/>
        </authorList>
    </citation>
    <scope>NUCLEOTIDE SEQUENCE [LARGE SCALE GENOMIC DNA]</scope>
    <source>
        <strain evidence="11 12">S1</strain>
    </source>
</reference>
<feature type="domain" description="RNase III" evidence="10">
    <location>
        <begin position="7"/>
        <end position="124"/>
    </location>
</feature>
<dbReference type="PROSITE" id="PS00517">
    <property type="entry name" value="RNASE_3_1"/>
    <property type="match status" value="1"/>
</dbReference>
<feature type="binding site" evidence="8">
    <location>
        <position position="37"/>
    </location>
    <ligand>
        <name>Mg(2+)</name>
        <dbReference type="ChEBI" id="CHEBI:18420"/>
    </ligand>
</feature>
<dbReference type="NCBIfam" id="TIGR02191">
    <property type="entry name" value="RNaseIII"/>
    <property type="match status" value="1"/>
</dbReference>
<dbReference type="CDD" id="cd10845">
    <property type="entry name" value="DSRM_RNAse_III_family"/>
    <property type="match status" value="1"/>
</dbReference>
<organism evidence="11 12">
    <name type="scientific">Almyronema epifaneia S1</name>
    <dbReference type="NCBI Taxonomy" id="2991925"/>
    <lineage>
        <taxon>Bacteria</taxon>
        <taxon>Bacillati</taxon>
        <taxon>Cyanobacteriota</taxon>
        <taxon>Cyanophyceae</taxon>
        <taxon>Nodosilineales</taxon>
        <taxon>Nodosilineaceae</taxon>
        <taxon>Almyronema</taxon>
        <taxon>Almyronema epifaneia</taxon>
    </lineage>
</organism>
<dbReference type="Gene3D" id="1.10.1520.10">
    <property type="entry name" value="Ribonuclease III domain"/>
    <property type="match status" value="1"/>
</dbReference>
<keyword evidence="3 8" id="KW-0507">mRNA processing</keyword>
<dbReference type="SUPFAM" id="SSF69065">
    <property type="entry name" value="RNase III domain-like"/>
    <property type="match status" value="1"/>
</dbReference>
<dbReference type="PANTHER" id="PTHR11207:SF0">
    <property type="entry name" value="RIBONUCLEASE 3"/>
    <property type="match status" value="1"/>
</dbReference>
<evidence type="ECO:0000256" key="7">
    <source>
        <dbReference type="ARBA" id="ARBA00022884"/>
    </source>
</evidence>
<evidence type="ECO:0000256" key="1">
    <source>
        <dbReference type="ARBA" id="ARBA00000109"/>
    </source>
</evidence>
<feature type="binding site" evidence="8">
    <location>
        <position position="113"/>
    </location>
    <ligand>
        <name>Mg(2+)</name>
        <dbReference type="ChEBI" id="CHEBI:18420"/>
    </ligand>
</feature>
<dbReference type="InterPro" id="IPR036389">
    <property type="entry name" value="RNase_III_sf"/>
</dbReference>
<dbReference type="Pfam" id="PF00035">
    <property type="entry name" value="dsrm"/>
    <property type="match status" value="1"/>
</dbReference>
<dbReference type="InterPro" id="IPR014720">
    <property type="entry name" value="dsRBD_dom"/>
</dbReference>
<comment type="function">
    <text evidence="8">Digests double-stranded RNA. Involved in the processing of primary rRNA transcript to yield the immediate precursors to the large and small rRNAs (23S and 16S). Processes some mRNAs, and tRNAs when they are encoded in the rRNA operon. Processes pre-crRNA and tracrRNA of type II CRISPR loci if present in the organism.</text>
</comment>
<keyword evidence="8" id="KW-0819">tRNA processing</keyword>
<evidence type="ECO:0000256" key="5">
    <source>
        <dbReference type="ARBA" id="ARBA00022759"/>
    </source>
</evidence>
<keyword evidence="6 8" id="KW-0378">Hydrolase</keyword>
<dbReference type="SMART" id="SM00358">
    <property type="entry name" value="DSRM"/>
    <property type="match status" value="1"/>
</dbReference>
<evidence type="ECO:0000256" key="2">
    <source>
        <dbReference type="ARBA" id="ARBA00010183"/>
    </source>
</evidence>
<keyword evidence="7 8" id="KW-0694">RNA-binding</keyword>
<name>A0ABW6IHD6_9CYAN</name>
<dbReference type="InterPro" id="IPR011907">
    <property type="entry name" value="RNase_III"/>
</dbReference>
<dbReference type="PROSITE" id="PS50142">
    <property type="entry name" value="RNASE_3_2"/>
    <property type="match status" value="1"/>
</dbReference>
<dbReference type="SUPFAM" id="SSF54768">
    <property type="entry name" value="dsRNA-binding domain-like"/>
    <property type="match status" value="1"/>
</dbReference>
<dbReference type="EMBL" id="JBHZOL010000085">
    <property type="protein sequence ID" value="MFE4107262.1"/>
    <property type="molecule type" value="Genomic_DNA"/>
</dbReference>
<feature type="active site" evidence="8">
    <location>
        <position position="41"/>
    </location>
</feature>
<keyword evidence="8" id="KW-0479">Metal-binding</keyword>
<keyword evidence="8" id="KW-0698">rRNA processing</keyword>
<evidence type="ECO:0000256" key="6">
    <source>
        <dbReference type="ARBA" id="ARBA00022801"/>
    </source>
</evidence>
<dbReference type="CDD" id="cd00593">
    <property type="entry name" value="RIBOc"/>
    <property type="match status" value="1"/>
</dbReference>
<keyword evidence="4 8" id="KW-0540">Nuclease</keyword>
<dbReference type="RefSeq" id="WP_377965807.1">
    <property type="nucleotide sequence ID" value="NZ_JBHZOL010000085.1"/>
</dbReference>
<dbReference type="PROSITE" id="PS50137">
    <property type="entry name" value="DS_RBD"/>
    <property type="match status" value="1"/>
</dbReference>
<evidence type="ECO:0000259" key="10">
    <source>
        <dbReference type="PROSITE" id="PS50142"/>
    </source>
</evidence>
<keyword evidence="5 8" id="KW-0255">Endonuclease</keyword>
<dbReference type="Proteomes" id="UP001600165">
    <property type="component" value="Unassembled WGS sequence"/>
</dbReference>
<protein>
    <recommendedName>
        <fullName evidence="8">Ribonuclease 3</fullName>
        <ecNumber evidence="8">3.1.26.3</ecNumber>
    </recommendedName>
    <alternativeName>
        <fullName evidence="8">Ribonuclease III</fullName>
        <shortName evidence="8">RNase III</shortName>
    </alternativeName>
</protein>
<comment type="subcellular location">
    <subcellularLocation>
        <location evidence="8">Cytoplasm</location>
    </subcellularLocation>
</comment>
<evidence type="ECO:0000256" key="8">
    <source>
        <dbReference type="HAMAP-Rule" id="MF_00104"/>
    </source>
</evidence>
<proteinExistence type="inferred from homology"/>
<evidence type="ECO:0000313" key="11">
    <source>
        <dbReference type="EMBL" id="MFE4107262.1"/>
    </source>
</evidence>
<dbReference type="PANTHER" id="PTHR11207">
    <property type="entry name" value="RIBONUCLEASE III"/>
    <property type="match status" value="1"/>
</dbReference>
<dbReference type="InterPro" id="IPR000999">
    <property type="entry name" value="RNase_III_dom"/>
</dbReference>
<comment type="similarity">
    <text evidence="2">Belongs to the ribonuclease III family.</text>
</comment>
<dbReference type="GO" id="GO:0004525">
    <property type="term" value="F:ribonuclease III activity"/>
    <property type="evidence" value="ECO:0007669"/>
    <property type="project" value="UniProtKB-EC"/>
</dbReference>
<keyword evidence="8" id="KW-0460">Magnesium</keyword>
<sequence>MTGQLPRFQSPALLQQALTHKSYSNEFPKFAHNERLEFLGDAILTFLCGDFLYKRYPAKSEGELTPLRAALVDAKQLAEFARSLNLGPQIRMSRGVEGSGGRTNLRLLSSAFEALIGAYFLDNDSDIEAVRAYITPLFESVVEQLAASAHQVNYKSRFQEWALANFGEIPEYTIIGQSGPDHARQFTAAVAVQGRVYGKGQGRRKQDAEKEAAKVALLKVISSQRSY</sequence>
<evidence type="ECO:0000256" key="3">
    <source>
        <dbReference type="ARBA" id="ARBA00022664"/>
    </source>
</evidence>
<comment type="catalytic activity">
    <reaction evidence="1 8">
        <text>Endonucleolytic cleavage to 5'-phosphomonoester.</text>
        <dbReference type="EC" id="3.1.26.3"/>
    </reaction>
</comment>
<keyword evidence="8" id="KW-0699">rRNA-binding</keyword>
<evidence type="ECO:0000259" key="9">
    <source>
        <dbReference type="PROSITE" id="PS50137"/>
    </source>
</evidence>
<feature type="binding site" evidence="8">
    <location>
        <position position="110"/>
    </location>
    <ligand>
        <name>Mg(2+)</name>
        <dbReference type="ChEBI" id="CHEBI:18420"/>
    </ligand>
</feature>
<dbReference type="EC" id="3.1.26.3" evidence="8"/>
<dbReference type="HAMAP" id="MF_00104">
    <property type="entry name" value="RNase_III"/>
    <property type="match status" value="1"/>
</dbReference>
<comment type="subunit">
    <text evidence="8">Homodimer.</text>
</comment>
<feature type="active site" evidence="8">
    <location>
        <position position="113"/>
    </location>
</feature>
<dbReference type="Pfam" id="PF14622">
    <property type="entry name" value="Ribonucleas_3_3"/>
    <property type="match status" value="1"/>
</dbReference>
<keyword evidence="12" id="KW-1185">Reference proteome</keyword>
<keyword evidence="8" id="KW-0963">Cytoplasm</keyword>